<dbReference type="Proteomes" id="UP000798808">
    <property type="component" value="Unassembled WGS sequence"/>
</dbReference>
<dbReference type="InterPro" id="IPR011009">
    <property type="entry name" value="Kinase-like_dom_sf"/>
</dbReference>
<dbReference type="InterPro" id="IPR000719">
    <property type="entry name" value="Prot_kinase_dom"/>
</dbReference>
<keyword evidence="2" id="KW-0808">Transferase</keyword>
<dbReference type="CDD" id="cd13970">
    <property type="entry name" value="ABC1_ADCK3"/>
    <property type="match status" value="1"/>
</dbReference>
<dbReference type="PANTHER" id="PTHR43173">
    <property type="entry name" value="ABC1 FAMILY PROTEIN"/>
    <property type="match status" value="1"/>
</dbReference>
<dbReference type="PROSITE" id="PS50011">
    <property type="entry name" value="PROTEIN_KINASE_DOM"/>
    <property type="match status" value="1"/>
</dbReference>
<comment type="caution">
    <text evidence="2">The sequence shown here is derived from an EMBL/GenBank/DDBJ whole genome shotgun (WGS) entry which is preliminary data.</text>
</comment>
<evidence type="ECO:0000313" key="3">
    <source>
        <dbReference type="Proteomes" id="UP000798808"/>
    </source>
</evidence>
<feature type="domain" description="Protein kinase" evidence="1">
    <location>
        <begin position="121"/>
        <end position="315"/>
    </location>
</feature>
<sequence>MKEQARIPTSKVERASRFIRTGAKVGGNYIKHYSKKLLNPDHTRDELDADNAEDIYESLSELKGSALKVAQMLSMDKNVLPTAYQDKFSLSQYSAPPLSYPLVVKTFQTYLGKGPDKIFDSFSKNAVNAASIGQVHQAELDGKKLAVKIQYPGVSDSISSDLRMVRPIAAQMFNISKKELDLFMGEVESKLLEETDYKLEVRRSMELSEHCSHLEHVVFPQYYPELSGDRIIVMDWLDGLHLKDWLAQNPSQEERDKVGQALWNFYDYQMHTLKQVHADPHPGNFIITPAGELGIIDFGCVKVIPEKFYQPYFKL</sequence>
<accession>A0ABW9RXJ6</accession>
<dbReference type="RefSeq" id="WP_155176323.1">
    <property type="nucleotide sequence ID" value="NZ_SMLW01000668.1"/>
</dbReference>
<name>A0ABW9RXJ6_9BACT</name>
<protein>
    <submittedName>
        <fullName evidence="2">AarF/ABC1/UbiB kinase family protein</fullName>
    </submittedName>
</protein>
<evidence type="ECO:0000259" key="1">
    <source>
        <dbReference type="PROSITE" id="PS50011"/>
    </source>
</evidence>
<dbReference type="Gene3D" id="1.10.510.10">
    <property type="entry name" value="Transferase(Phosphotransferase) domain 1"/>
    <property type="match status" value="1"/>
</dbReference>
<dbReference type="InterPro" id="IPR051130">
    <property type="entry name" value="Mito_struct-func_regulator"/>
</dbReference>
<dbReference type="InterPro" id="IPR004147">
    <property type="entry name" value="ABC1_dom"/>
</dbReference>
<gene>
    <name evidence="2" type="ORF">E1163_26875</name>
</gene>
<dbReference type="InterPro" id="IPR034646">
    <property type="entry name" value="ADCK3_dom"/>
</dbReference>
<keyword evidence="2" id="KW-0418">Kinase</keyword>
<dbReference type="EMBL" id="SMLW01000668">
    <property type="protein sequence ID" value="MTI28611.1"/>
    <property type="molecule type" value="Genomic_DNA"/>
</dbReference>
<organism evidence="2 3">
    <name type="scientific">Fulvivirga kasyanovii</name>
    <dbReference type="NCBI Taxonomy" id="396812"/>
    <lineage>
        <taxon>Bacteria</taxon>
        <taxon>Pseudomonadati</taxon>
        <taxon>Bacteroidota</taxon>
        <taxon>Cytophagia</taxon>
        <taxon>Cytophagales</taxon>
        <taxon>Fulvivirgaceae</taxon>
        <taxon>Fulvivirga</taxon>
    </lineage>
</organism>
<reference evidence="2 3" key="1">
    <citation type="submission" date="2019-02" db="EMBL/GenBank/DDBJ databases">
        <authorList>
            <person name="Goldberg S.R."/>
            <person name="Haltli B.A."/>
            <person name="Correa H."/>
            <person name="Russell K.G."/>
        </authorList>
    </citation>
    <scope>NUCLEOTIDE SEQUENCE [LARGE SCALE GENOMIC DNA]</scope>
    <source>
        <strain evidence="2 3">JCM 16186</strain>
    </source>
</reference>
<proteinExistence type="predicted"/>
<dbReference type="SUPFAM" id="SSF56112">
    <property type="entry name" value="Protein kinase-like (PK-like)"/>
    <property type="match status" value="1"/>
</dbReference>
<dbReference type="PANTHER" id="PTHR43173:SF19">
    <property type="entry name" value="AARF DOMAIN-CONTAINING PROTEIN KINASE 1"/>
    <property type="match status" value="1"/>
</dbReference>
<evidence type="ECO:0000313" key="2">
    <source>
        <dbReference type="EMBL" id="MTI28611.1"/>
    </source>
</evidence>
<dbReference type="Pfam" id="PF03109">
    <property type="entry name" value="ABC1"/>
    <property type="match status" value="1"/>
</dbReference>
<feature type="non-terminal residue" evidence="2">
    <location>
        <position position="315"/>
    </location>
</feature>
<keyword evidence="3" id="KW-1185">Reference proteome</keyword>
<dbReference type="GO" id="GO:0016301">
    <property type="term" value="F:kinase activity"/>
    <property type="evidence" value="ECO:0007669"/>
    <property type="project" value="UniProtKB-KW"/>
</dbReference>